<sequence>MAAGFHLLLTVKLAAAAAGLNAAIFWFGAASALTVRLAGGRPPPGSAFLFGLGFAELIVGSWICFHLDIGLRTGFALMCGASLVLPASAAALAGRRVASWQTLAPALPSRFTVVAFLVCALAFSGFITAALTPGDLAMVLRGNNDIHMYAKVADVLLNYAGGPGNIVGIDLRPPVQSDVFGAYVYLALAAFLTQQPTVSITLMPLIGAAALIGASIAWIAARIIRLPAPAAIVLALCVLFTGLFAEISFNYFLSQLISRALMLTMLIALLQAHQRRCLSLPISFTIGLAILIGIQTSYPALFLSDLTMFAGIYAGLQCIDALSRRRSAVVWTLFVAALKSVGVTAAIFATVALLFPDRVSHALQLIRSFSEVDVGGWPMDLVSPLMLSGLGVGWTFPSLAGWPAVQFAVLAAMVLAATVLVARKRDAPQDPLLLLGPMALGALLLALYAVAWLRFGQSYRQWKFAASYSLLLGFAVPGTALALLCAPLLARWRRTTTAAMTLGLAAILAANWHFSRHWHDNEGHFPLDYLTIAKIDSMPDLRDVVIDLPEFGMRMMAASLIRHKRVGLTGLTYYGAGAPPPSPIPDGMRVLRLKSAARPGDEPLGELFVLSRQ</sequence>
<dbReference type="EMBL" id="JACRJB010000067">
    <property type="protein sequence ID" value="MBI5132487.1"/>
    <property type="molecule type" value="Genomic_DNA"/>
</dbReference>
<name>A0A933VXW3_RHOPL</name>
<feature type="transmembrane region" description="Helical" evidence="1">
    <location>
        <begin position="277"/>
        <end position="294"/>
    </location>
</feature>
<feature type="transmembrane region" description="Helical" evidence="1">
    <location>
        <begin position="202"/>
        <end position="221"/>
    </location>
</feature>
<feature type="transmembrane region" description="Helical" evidence="1">
    <location>
        <begin position="74"/>
        <end position="93"/>
    </location>
</feature>
<keyword evidence="1" id="KW-0812">Transmembrane</keyword>
<feature type="transmembrane region" description="Helical" evidence="1">
    <location>
        <begin position="328"/>
        <end position="355"/>
    </location>
</feature>
<feature type="transmembrane region" description="Helical" evidence="1">
    <location>
        <begin position="400"/>
        <end position="420"/>
    </location>
</feature>
<dbReference type="AlphaFoldDB" id="A0A933VXW3"/>
<keyword evidence="1" id="KW-1133">Transmembrane helix</keyword>
<feature type="transmembrane region" description="Helical" evidence="1">
    <location>
        <begin position="113"/>
        <end position="131"/>
    </location>
</feature>
<accession>A0A933VXW3</accession>
<dbReference type="Proteomes" id="UP000782519">
    <property type="component" value="Unassembled WGS sequence"/>
</dbReference>
<evidence type="ECO:0000313" key="3">
    <source>
        <dbReference type="Proteomes" id="UP000782519"/>
    </source>
</evidence>
<comment type="caution">
    <text evidence="2">The sequence shown here is derived from an EMBL/GenBank/DDBJ whole genome shotgun (WGS) entry which is preliminary data.</text>
</comment>
<protein>
    <submittedName>
        <fullName evidence="2">Uncharacterized protein</fullName>
    </submittedName>
</protein>
<evidence type="ECO:0000256" key="1">
    <source>
        <dbReference type="SAM" id="Phobius"/>
    </source>
</evidence>
<proteinExistence type="predicted"/>
<keyword evidence="1" id="KW-0472">Membrane</keyword>
<reference evidence="2" key="1">
    <citation type="submission" date="2020-07" db="EMBL/GenBank/DDBJ databases">
        <title>Huge and variable diversity of episymbiotic CPR bacteria and DPANN archaea in groundwater ecosystems.</title>
        <authorList>
            <person name="He C.Y."/>
            <person name="Keren R."/>
            <person name="Whittaker M."/>
            <person name="Farag I.F."/>
            <person name="Doudna J."/>
            <person name="Cate J.H.D."/>
            <person name="Banfield J.F."/>
        </authorList>
    </citation>
    <scope>NUCLEOTIDE SEQUENCE</scope>
    <source>
        <strain evidence="2">NC_groundwater_1818_Pr3_B-0.1um_66_35</strain>
    </source>
</reference>
<feature type="transmembrane region" description="Helical" evidence="1">
    <location>
        <begin position="465"/>
        <end position="490"/>
    </location>
</feature>
<feature type="transmembrane region" description="Helical" evidence="1">
    <location>
        <begin position="228"/>
        <end position="245"/>
    </location>
</feature>
<feature type="transmembrane region" description="Helical" evidence="1">
    <location>
        <begin position="300"/>
        <end position="316"/>
    </location>
</feature>
<gene>
    <name evidence="2" type="ORF">HZA66_23860</name>
</gene>
<organism evidence="2 3">
    <name type="scientific">Rhodopseudomonas palustris</name>
    <dbReference type="NCBI Taxonomy" id="1076"/>
    <lineage>
        <taxon>Bacteria</taxon>
        <taxon>Pseudomonadati</taxon>
        <taxon>Pseudomonadota</taxon>
        <taxon>Alphaproteobacteria</taxon>
        <taxon>Hyphomicrobiales</taxon>
        <taxon>Nitrobacteraceae</taxon>
        <taxon>Rhodopseudomonas</taxon>
    </lineage>
</organism>
<evidence type="ECO:0000313" key="2">
    <source>
        <dbReference type="EMBL" id="MBI5132487.1"/>
    </source>
</evidence>
<feature type="transmembrane region" description="Helical" evidence="1">
    <location>
        <begin position="432"/>
        <end position="453"/>
    </location>
</feature>
<feature type="transmembrane region" description="Helical" evidence="1">
    <location>
        <begin position="46"/>
        <end position="67"/>
    </location>
</feature>